<keyword evidence="4 5" id="KW-0539">Nucleus</keyword>
<reference evidence="11" key="2">
    <citation type="submission" date="2018-11" db="EMBL/GenBank/DDBJ databases">
        <title>Trombidioid mite genomics.</title>
        <authorList>
            <person name="Dong X."/>
        </authorList>
    </citation>
    <scope>NUCLEOTIDE SEQUENCE</scope>
    <source>
        <strain evidence="11">UoL-WK</strain>
    </source>
</reference>
<dbReference type="Gene3D" id="1.10.10.10">
    <property type="entry name" value="Winged helix-like DNA-binding domain superfamily/Winged helix DNA-binding domain"/>
    <property type="match status" value="1"/>
</dbReference>
<evidence type="ECO:0000313" key="11">
    <source>
        <dbReference type="EMBL" id="RWS13858.1"/>
    </source>
</evidence>
<dbReference type="SUPFAM" id="SSF47769">
    <property type="entry name" value="SAM/Pointed domain"/>
    <property type="match status" value="1"/>
</dbReference>
<reference evidence="11 12" key="1">
    <citation type="journal article" date="2018" name="Gigascience">
        <title>Genomes of trombidid mites reveal novel predicted allergens and laterally-transferred genes associated with secondary metabolism.</title>
        <authorList>
            <person name="Dong X."/>
            <person name="Chaisiri K."/>
            <person name="Xia D."/>
            <person name="Armstrong S.D."/>
            <person name="Fang Y."/>
            <person name="Donnelly M.J."/>
            <person name="Kadowaki T."/>
            <person name="McGarry J.W."/>
            <person name="Darby A.C."/>
            <person name="Makepeace B.L."/>
        </authorList>
    </citation>
    <scope>NUCLEOTIDE SEQUENCE [LARGE SCALE GENOMIC DNA]</scope>
    <source>
        <strain evidence="11">UoL-WK</strain>
    </source>
</reference>
<evidence type="ECO:0000259" key="8">
    <source>
        <dbReference type="PROSITE" id="PS51433"/>
    </source>
</evidence>
<feature type="compositionally biased region" description="Polar residues" evidence="6">
    <location>
        <begin position="291"/>
        <end position="304"/>
    </location>
</feature>
<proteinExistence type="inferred from homology"/>
<dbReference type="PROSITE" id="PS51433">
    <property type="entry name" value="PNT"/>
    <property type="match status" value="1"/>
</dbReference>
<name>A0A443RF12_9ACAR</name>
<comment type="similarity">
    <text evidence="2 5">Belongs to the ETS family.</text>
</comment>
<dbReference type="SUPFAM" id="SSF46785">
    <property type="entry name" value="Winged helix' DNA-binding domain"/>
    <property type="match status" value="1"/>
</dbReference>
<feature type="region of interest" description="Disordered" evidence="6">
    <location>
        <begin position="272"/>
        <end position="304"/>
    </location>
</feature>
<dbReference type="GO" id="GO:0030154">
    <property type="term" value="P:cell differentiation"/>
    <property type="evidence" value="ECO:0007669"/>
    <property type="project" value="TreeGrafter"/>
</dbReference>
<dbReference type="InterPro" id="IPR046328">
    <property type="entry name" value="ETS_fam"/>
</dbReference>
<evidence type="ECO:0000256" key="5">
    <source>
        <dbReference type="RuleBase" id="RU004019"/>
    </source>
</evidence>
<organism evidence="11 12">
    <name type="scientific">Dinothrombium tinctorium</name>
    <dbReference type="NCBI Taxonomy" id="1965070"/>
    <lineage>
        <taxon>Eukaryota</taxon>
        <taxon>Metazoa</taxon>
        <taxon>Ecdysozoa</taxon>
        <taxon>Arthropoda</taxon>
        <taxon>Chelicerata</taxon>
        <taxon>Arachnida</taxon>
        <taxon>Acari</taxon>
        <taxon>Acariformes</taxon>
        <taxon>Trombidiformes</taxon>
        <taxon>Prostigmata</taxon>
        <taxon>Anystina</taxon>
        <taxon>Parasitengona</taxon>
        <taxon>Trombidioidea</taxon>
        <taxon>Trombidiidae</taxon>
        <taxon>Dinothrombium</taxon>
    </lineage>
</organism>
<dbReference type="InterPro" id="IPR013761">
    <property type="entry name" value="SAM/pointed_sf"/>
</dbReference>
<evidence type="ECO:0000256" key="1">
    <source>
        <dbReference type="ARBA" id="ARBA00004123"/>
    </source>
</evidence>
<dbReference type="InterPro" id="IPR036390">
    <property type="entry name" value="WH_DNA-bd_sf"/>
</dbReference>
<dbReference type="STRING" id="1965070.A0A443RF12"/>
<comment type="caution">
    <text evidence="11">The sequence shown here is derived from an EMBL/GenBank/DDBJ whole genome shotgun (WGS) entry which is preliminary data.</text>
</comment>
<evidence type="ECO:0000256" key="3">
    <source>
        <dbReference type="ARBA" id="ARBA00023125"/>
    </source>
</evidence>
<keyword evidence="3 5" id="KW-0238">DNA-binding</keyword>
<dbReference type="EMBL" id="NCKU01000866">
    <property type="protein sequence ID" value="RWS13858.1"/>
    <property type="molecule type" value="Genomic_DNA"/>
</dbReference>
<dbReference type="FunFam" id="1.10.10.10:FF:000220">
    <property type="entry name" value="SAM pointed domain-containing Ets transcription factor"/>
    <property type="match status" value="1"/>
</dbReference>
<dbReference type="InterPro" id="IPR036388">
    <property type="entry name" value="WH-like_DNA-bd_sf"/>
</dbReference>
<dbReference type="GO" id="GO:0000981">
    <property type="term" value="F:DNA-binding transcription factor activity, RNA polymerase II-specific"/>
    <property type="evidence" value="ECO:0007669"/>
    <property type="project" value="TreeGrafter"/>
</dbReference>
<evidence type="ECO:0000313" key="12">
    <source>
        <dbReference type="Proteomes" id="UP000285301"/>
    </source>
</evidence>
<sequence length="399" mass="44785">MCEEFDFNVLYAGFGNNASIGINNDVIIKSEEPSNLQLGFPLPAMPKEIEDLTINLCGKEIDNACYELGISADPYNWNSQDVQKWLVWQIRKNKLPAIRLEYFKMDGMALCSLKQNDFQQRAPDCGESLYFLLDIWKTGTAAPLSPKQLLAYLSLLLFREAADLAPQTYATTKSFFKPEESVIDLNAFLEQWSAMGESDVSSTTNCVPQVTINGVSPQVHNNSAHRFDFGLVGCRSPSTPCSSPKSLVGETNNYANDASKCSLDASIVTSDYGSEGTQSDDDISEDGCEVSSPSSVITAPTPSGRTTGSHIHLWQFLKELLSQPQEYGSCIRWTDRQKGIFKIEDSVRVARLWGKRKNRPAMNYDKLSRSIRQYYKKGIMKKTERSQRLVYQFCHPYCL</sequence>
<keyword evidence="12" id="KW-1185">Reference proteome</keyword>
<evidence type="ECO:0000259" key="7">
    <source>
        <dbReference type="PROSITE" id="PS50061"/>
    </source>
</evidence>
<dbReference type="GO" id="GO:0005634">
    <property type="term" value="C:nucleus"/>
    <property type="evidence" value="ECO:0007669"/>
    <property type="project" value="UniProtKB-SubCell"/>
</dbReference>
<dbReference type="PRINTS" id="PR00454">
    <property type="entry name" value="ETSDOMAIN"/>
</dbReference>
<feature type="domain" description="PNT" evidence="8">
    <location>
        <begin position="56"/>
        <end position="140"/>
    </location>
</feature>
<evidence type="ECO:0000313" key="10">
    <source>
        <dbReference type="EMBL" id="RWS07968.1"/>
    </source>
</evidence>
<dbReference type="SMART" id="SM00251">
    <property type="entry name" value="SAM_PNT"/>
    <property type="match status" value="1"/>
</dbReference>
<feature type="domain" description="ETS" evidence="7">
    <location>
        <begin position="311"/>
        <end position="394"/>
    </location>
</feature>
<dbReference type="PROSITE" id="PS00345">
    <property type="entry name" value="ETS_DOMAIN_1"/>
    <property type="match status" value="1"/>
</dbReference>
<dbReference type="AlphaFoldDB" id="A0A443RF12"/>
<dbReference type="GO" id="GO:0043565">
    <property type="term" value="F:sequence-specific DNA binding"/>
    <property type="evidence" value="ECO:0007669"/>
    <property type="project" value="InterPro"/>
</dbReference>
<dbReference type="OrthoDB" id="5961210at2759"/>
<gene>
    <name evidence="11" type="ORF">B4U79_02805</name>
    <name evidence="9" type="ORF">B4U79_05680</name>
    <name evidence="10" type="ORF">B4U79_15260</name>
</gene>
<evidence type="ECO:0000256" key="6">
    <source>
        <dbReference type="SAM" id="MobiDB-lite"/>
    </source>
</evidence>
<dbReference type="EMBL" id="NCKU01003265">
    <property type="protein sequence ID" value="RWS07862.1"/>
    <property type="molecule type" value="Genomic_DNA"/>
</dbReference>
<dbReference type="PANTHER" id="PTHR11849">
    <property type="entry name" value="ETS"/>
    <property type="match status" value="1"/>
</dbReference>
<evidence type="ECO:0000256" key="2">
    <source>
        <dbReference type="ARBA" id="ARBA00005562"/>
    </source>
</evidence>
<dbReference type="Pfam" id="PF00178">
    <property type="entry name" value="Ets"/>
    <property type="match status" value="1"/>
</dbReference>
<evidence type="ECO:0000256" key="4">
    <source>
        <dbReference type="ARBA" id="ARBA00023242"/>
    </source>
</evidence>
<dbReference type="Pfam" id="PF02198">
    <property type="entry name" value="SAM_PNT"/>
    <property type="match status" value="1"/>
</dbReference>
<dbReference type="Proteomes" id="UP000285301">
    <property type="component" value="Unassembled WGS sequence"/>
</dbReference>
<evidence type="ECO:0000313" key="9">
    <source>
        <dbReference type="EMBL" id="RWS07862.1"/>
    </source>
</evidence>
<dbReference type="PROSITE" id="PS50061">
    <property type="entry name" value="ETS_DOMAIN_3"/>
    <property type="match status" value="1"/>
</dbReference>
<dbReference type="SMART" id="SM00413">
    <property type="entry name" value="ETS"/>
    <property type="match status" value="1"/>
</dbReference>
<dbReference type="PANTHER" id="PTHR11849:SF182">
    <property type="entry name" value="SAM POINTED DOMAIN-CONTAINING ETS TRANSCRIPTION FACTOR"/>
    <property type="match status" value="1"/>
</dbReference>
<accession>A0A443RF12</accession>
<comment type="subcellular location">
    <subcellularLocation>
        <location evidence="1 5">Nucleus</location>
    </subcellularLocation>
</comment>
<dbReference type="PROSITE" id="PS00346">
    <property type="entry name" value="ETS_DOMAIN_2"/>
    <property type="match status" value="1"/>
</dbReference>
<feature type="compositionally biased region" description="Acidic residues" evidence="6">
    <location>
        <begin position="278"/>
        <end position="288"/>
    </location>
</feature>
<protein>
    <submittedName>
        <fullName evidence="11">SAM pointed domain-containing Ets transcription factor-like protein</fullName>
    </submittedName>
</protein>
<dbReference type="InterPro" id="IPR003118">
    <property type="entry name" value="Pointed_dom"/>
</dbReference>
<dbReference type="Gene3D" id="1.10.150.50">
    <property type="entry name" value="Transcription Factor, Ets-1"/>
    <property type="match status" value="1"/>
</dbReference>
<dbReference type="EMBL" id="NCKU01003203">
    <property type="protein sequence ID" value="RWS07968.1"/>
    <property type="molecule type" value="Genomic_DNA"/>
</dbReference>
<dbReference type="InterPro" id="IPR000418">
    <property type="entry name" value="Ets_dom"/>
</dbReference>